<keyword evidence="3" id="KW-1003">Cell membrane</keyword>
<dbReference type="Pfam" id="PF03717">
    <property type="entry name" value="PBP_dimer"/>
    <property type="match status" value="1"/>
</dbReference>
<reference evidence="16" key="1">
    <citation type="submission" date="2018-05" db="EMBL/GenBank/DDBJ databases">
        <authorList>
            <person name="Lanie J.A."/>
            <person name="Ng W.-L."/>
            <person name="Kazmierczak K.M."/>
            <person name="Andrzejewski T.M."/>
            <person name="Davidsen T.M."/>
            <person name="Wayne K.J."/>
            <person name="Tettelin H."/>
            <person name="Glass J.I."/>
            <person name="Rusch D."/>
            <person name="Podicherti R."/>
            <person name="Tsui H.-C.T."/>
            <person name="Winkler M.E."/>
        </authorList>
    </citation>
    <scope>NUCLEOTIDE SEQUENCE</scope>
</reference>
<dbReference type="PANTHER" id="PTHR30627:SF2">
    <property type="entry name" value="PEPTIDOGLYCAN D,D-TRANSPEPTIDASE MRDA"/>
    <property type="match status" value="1"/>
</dbReference>
<evidence type="ECO:0000256" key="10">
    <source>
        <dbReference type="ARBA" id="ARBA00022989"/>
    </source>
</evidence>
<keyword evidence="12" id="KW-0961">Cell wall biogenesis/degradation</keyword>
<dbReference type="GO" id="GO:0006508">
    <property type="term" value="P:proteolysis"/>
    <property type="evidence" value="ECO:0007669"/>
    <property type="project" value="UniProtKB-KW"/>
</dbReference>
<keyword evidence="9" id="KW-0573">Peptidoglycan synthesis</keyword>
<dbReference type="SUPFAM" id="SSF56601">
    <property type="entry name" value="beta-lactamase/transpeptidase-like"/>
    <property type="match status" value="1"/>
</dbReference>
<accession>A0A381SBN6</accession>
<dbReference type="InterPro" id="IPR012338">
    <property type="entry name" value="Beta-lactam/transpept-like"/>
</dbReference>
<evidence type="ECO:0008006" key="17">
    <source>
        <dbReference type="Google" id="ProtNLM"/>
    </source>
</evidence>
<dbReference type="AlphaFoldDB" id="A0A381SBN6"/>
<evidence type="ECO:0000256" key="5">
    <source>
        <dbReference type="ARBA" id="ARBA00022670"/>
    </source>
</evidence>
<evidence type="ECO:0000256" key="12">
    <source>
        <dbReference type="ARBA" id="ARBA00023316"/>
    </source>
</evidence>
<dbReference type="PANTHER" id="PTHR30627">
    <property type="entry name" value="PEPTIDOGLYCAN D,D-TRANSPEPTIDASE"/>
    <property type="match status" value="1"/>
</dbReference>
<evidence type="ECO:0000259" key="15">
    <source>
        <dbReference type="Pfam" id="PF03717"/>
    </source>
</evidence>
<dbReference type="GO" id="GO:0005886">
    <property type="term" value="C:plasma membrane"/>
    <property type="evidence" value="ECO:0007669"/>
    <property type="project" value="UniProtKB-SubCell"/>
</dbReference>
<feature type="transmembrane region" description="Helical" evidence="13">
    <location>
        <begin position="20"/>
        <end position="39"/>
    </location>
</feature>
<keyword evidence="10 13" id="KW-1133">Transmembrane helix</keyword>
<dbReference type="InterPro" id="IPR001460">
    <property type="entry name" value="PCN-bd_Tpept"/>
</dbReference>
<gene>
    <name evidence="16" type="ORF">METZ01_LOCUS54280</name>
</gene>
<evidence type="ECO:0000256" key="4">
    <source>
        <dbReference type="ARBA" id="ARBA00022519"/>
    </source>
</evidence>
<feature type="domain" description="Penicillin-binding protein dimerisation" evidence="15">
    <location>
        <begin position="63"/>
        <end position="232"/>
    </location>
</feature>
<sequence length="610" mass="68261">MEFKSNATQETEKRIFLSRILFSISLISLLVILILLRLVQLQIFDSDKYKLRSMNNTIRTHSLPATRGLIYDRNNQILAENQPVFQLEMIPEQIKDIELTLNGLIQLGLINEKKLETIKDNISKNYQFKSIVLNNRLTERQMAVFANNRTGFKGIDIKARLSRHYPKKEITAHALGYVGTISSMDYSVFDPSLYTGQEQVGKTSIERDYERLLHGKPGNEEVLVNVRGRVMDSLGKKPFAPGNDLILTIDTKLQEIAYEAMKDRKGAVVGIDPSNGEILILVSTPSYDPNLLSRGMTILEYKAIEANEDKPLFNRAIAGQYPPGSVIKPMLGLAGLHLGFVDPTKYEPCDGAFFLPNYSRPFNDWRTHGPVNLKEAIQASCDVYFYKTAIKMGIENMSDFLSKFNLGTTTEIDIGQEKAGVVPNPSWKKNNFKSKENQSWYKGETVIAGIGQGYMLTTPLQLAFATSMIANKGKSYKPHLVKGITDSSLSKTEYIEPVMVNHFDDIDQNHWEIIHMGMKAVINQKGGTAYGMFDNNYPLAGKTGSSQIYSIEKTRGENVPENFKDHGLFIGFAPPDNPKIALAIIVENGISGRTAAAPVAKKILDVFLEK</sequence>
<dbReference type="NCBIfam" id="TIGR03423">
    <property type="entry name" value="pbp2_mrdA"/>
    <property type="match status" value="1"/>
</dbReference>
<dbReference type="InterPro" id="IPR017790">
    <property type="entry name" value="Penicillin-binding_protein_2"/>
</dbReference>
<evidence type="ECO:0000256" key="13">
    <source>
        <dbReference type="SAM" id="Phobius"/>
    </source>
</evidence>
<evidence type="ECO:0000256" key="2">
    <source>
        <dbReference type="ARBA" id="ARBA00004236"/>
    </source>
</evidence>
<dbReference type="InterPro" id="IPR050515">
    <property type="entry name" value="Beta-lactam/transpept"/>
</dbReference>
<dbReference type="EMBL" id="UINC01002902">
    <property type="protein sequence ID" value="SVA01426.1"/>
    <property type="molecule type" value="Genomic_DNA"/>
</dbReference>
<proteinExistence type="predicted"/>
<evidence type="ECO:0000256" key="9">
    <source>
        <dbReference type="ARBA" id="ARBA00022984"/>
    </source>
</evidence>
<evidence type="ECO:0000256" key="1">
    <source>
        <dbReference type="ARBA" id="ARBA00004167"/>
    </source>
</evidence>
<dbReference type="InterPro" id="IPR005311">
    <property type="entry name" value="PBP_dimer"/>
</dbReference>
<protein>
    <recommendedName>
        <fullName evidence="17">Penicillin-binding protein 2</fullName>
    </recommendedName>
</protein>
<organism evidence="16">
    <name type="scientific">marine metagenome</name>
    <dbReference type="NCBI Taxonomy" id="408172"/>
    <lineage>
        <taxon>unclassified sequences</taxon>
        <taxon>metagenomes</taxon>
        <taxon>ecological metagenomes</taxon>
    </lineage>
</organism>
<dbReference type="GO" id="GO:0009252">
    <property type="term" value="P:peptidoglycan biosynthetic process"/>
    <property type="evidence" value="ECO:0007669"/>
    <property type="project" value="UniProtKB-KW"/>
</dbReference>
<dbReference type="SUPFAM" id="SSF56519">
    <property type="entry name" value="Penicillin binding protein dimerisation domain"/>
    <property type="match status" value="1"/>
</dbReference>
<evidence type="ECO:0000256" key="3">
    <source>
        <dbReference type="ARBA" id="ARBA00022475"/>
    </source>
</evidence>
<comment type="subcellular location">
    <subcellularLocation>
        <location evidence="2">Cell membrane</location>
    </subcellularLocation>
    <subcellularLocation>
        <location evidence="1">Membrane</location>
        <topology evidence="1">Single-pass membrane protein</topology>
    </subcellularLocation>
</comment>
<dbReference type="Gene3D" id="3.90.1310.10">
    <property type="entry name" value="Penicillin-binding protein 2a (Domain 2)"/>
    <property type="match status" value="1"/>
</dbReference>
<dbReference type="Pfam" id="PF00905">
    <property type="entry name" value="Transpeptidase"/>
    <property type="match status" value="1"/>
</dbReference>
<dbReference type="GO" id="GO:0008360">
    <property type="term" value="P:regulation of cell shape"/>
    <property type="evidence" value="ECO:0007669"/>
    <property type="project" value="UniProtKB-KW"/>
</dbReference>
<evidence type="ECO:0000256" key="8">
    <source>
        <dbReference type="ARBA" id="ARBA00022960"/>
    </source>
</evidence>
<keyword evidence="11 13" id="KW-0472">Membrane</keyword>
<keyword evidence="7" id="KW-0378">Hydrolase</keyword>
<feature type="domain" description="Penicillin-binding protein transpeptidase" evidence="14">
    <location>
        <begin position="266"/>
        <end position="605"/>
    </location>
</feature>
<keyword evidence="5" id="KW-0645">Protease</keyword>
<evidence type="ECO:0000259" key="14">
    <source>
        <dbReference type="Pfam" id="PF00905"/>
    </source>
</evidence>
<dbReference type="GO" id="GO:0071972">
    <property type="term" value="F:peptidoglycan L,D-transpeptidase activity"/>
    <property type="evidence" value="ECO:0007669"/>
    <property type="project" value="TreeGrafter"/>
</dbReference>
<dbReference type="Gene3D" id="3.40.710.10">
    <property type="entry name" value="DD-peptidase/beta-lactamase superfamily"/>
    <property type="match status" value="1"/>
</dbReference>
<name>A0A381SBN6_9ZZZZ</name>
<evidence type="ECO:0000256" key="6">
    <source>
        <dbReference type="ARBA" id="ARBA00022692"/>
    </source>
</evidence>
<dbReference type="GO" id="GO:0009002">
    <property type="term" value="F:serine-type D-Ala-D-Ala carboxypeptidase activity"/>
    <property type="evidence" value="ECO:0007669"/>
    <property type="project" value="InterPro"/>
</dbReference>
<dbReference type="InterPro" id="IPR036138">
    <property type="entry name" value="PBP_dimer_sf"/>
</dbReference>
<dbReference type="GO" id="GO:0008658">
    <property type="term" value="F:penicillin binding"/>
    <property type="evidence" value="ECO:0007669"/>
    <property type="project" value="InterPro"/>
</dbReference>
<keyword evidence="6 13" id="KW-0812">Transmembrane</keyword>
<evidence type="ECO:0000256" key="11">
    <source>
        <dbReference type="ARBA" id="ARBA00023136"/>
    </source>
</evidence>
<evidence type="ECO:0000313" key="16">
    <source>
        <dbReference type="EMBL" id="SVA01426.1"/>
    </source>
</evidence>
<evidence type="ECO:0000256" key="7">
    <source>
        <dbReference type="ARBA" id="ARBA00022801"/>
    </source>
</evidence>
<keyword evidence="8" id="KW-0133">Cell shape</keyword>
<keyword evidence="4" id="KW-0997">Cell inner membrane</keyword>
<dbReference type="Gene3D" id="3.30.1390.30">
    <property type="entry name" value="Penicillin-binding protein 2a, domain 3"/>
    <property type="match status" value="1"/>
</dbReference>
<dbReference type="GO" id="GO:0071555">
    <property type="term" value="P:cell wall organization"/>
    <property type="evidence" value="ECO:0007669"/>
    <property type="project" value="UniProtKB-KW"/>
</dbReference>